<dbReference type="SUPFAM" id="SSF52540">
    <property type="entry name" value="P-loop containing nucleoside triphosphate hydrolases"/>
    <property type="match status" value="1"/>
</dbReference>
<protein>
    <submittedName>
        <fullName evidence="7">ATP-binding cassette domain-containing protein</fullName>
    </submittedName>
</protein>
<sequence length="68" mass="6790">MAPTPATPQRPEPPGAGAAAVADPVLEARSVSKRFPGVVALDDVSFALRAGEVHALVGENGAGKSTLI</sequence>
<dbReference type="EMBL" id="JAAGMN010000593">
    <property type="protein sequence ID" value="NEE06014.1"/>
    <property type="molecule type" value="Genomic_DNA"/>
</dbReference>
<dbReference type="InterPro" id="IPR027417">
    <property type="entry name" value="P-loop_NTPase"/>
</dbReference>
<dbReference type="PANTHER" id="PTHR43790">
    <property type="entry name" value="CARBOHYDRATE TRANSPORT ATP-BINDING PROTEIN MG119-RELATED"/>
    <property type="match status" value="1"/>
</dbReference>
<evidence type="ECO:0000256" key="4">
    <source>
        <dbReference type="ARBA" id="ARBA00022840"/>
    </source>
</evidence>
<feature type="non-terminal residue" evidence="7">
    <location>
        <position position="68"/>
    </location>
</feature>
<dbReference type="GO" id="GO:0005524">
    <property type="term" value="F:ATP binding"/>
    <property type="evidence" value="ECO:0007669"/>
    <property type="project" value="UniProtKB-KW"/>
</dbReference>
<dbReference type="InterPro" id="IPR003439">
    <property type="entry name" value="ABC_transporter-like_ATP-bd"/>
</dbReference>
<reference evidence="7" key="1">
    <citation type="submission" date="2020-01" db="EMBL/GenBank/DDBJ databases">
        <title>Insect and environment-associated Actinomycetes.</title>
        <authorList>
            <person name="Currrie C."/>
            <person name="Chevrette M."/>
            <person name="Carlson C."/>
            <person name="Stubbendieck R."/>
            <person name="Wendt-Pienkowski E."/>
        </authorList>
    </citation>
    <scope>NUCLEOTIDE SEQUENCE</scope>
    <source>
        <strain evidence="7">SID7499</strain>
    </source>
</reference>
<evidence type="ECO:0000256" key="5">
    <source>
        <dbReference type="SAM" id="MobiDB-lite"/>
    </source>
</evidence>
<evidence type="ECO:0000259" key="6">
    <source>
        <dbReference type="Pfam" id="PF00005"/>
    </source>
</evidence>
<keyword evidence="1" id="KW-0813">Transport</keyword>
<dbReference type="PANTHER" id="PTHR43790:SF9">
    <property type="entry name" value="GALACTOFURANOSE TRANSPORTER ATP-BINDING PROTEIN YTFR"/>
    <property type="match status" value="1"/>
</dbReference>
<dbReference type="InterPro" id="IPR050107">
    <property type="entry name" value="ABC_carbohydrate_import_ATPase"/>
</dbReference>
<dbReference type="Pfam" id="PF00005">
    <property type="entry name" value="ABC_tran"/>
    <property type="match status" value="1"/>
</dbReference>
<organism evidence="7">
    <name type="scientific">Streptomyces sp. SID7499</name>
    <dbReference type="NCBI Taxonomy" id="2706086"/>
    <lineage>
        <taxon>Bacteria</taxon>
        <taxon>Bacillati</taxon>
        <taxon>Actinomycetota</taxon>
        <taxon>Actinomycetes</taxon>
        <taxon>Kitasatosporales</taxon>
        <taxon>Streptomycetaceae</taxon>
        <taxon>Streptomyces</taxon>
    </lineage>
</organism>
<dbReference type="AlphaFoldDB" id="A0A6G3WKN0"/>
<gene>
    <name evidence="7" type="ORF">G3M58_06160</name>
</gene>
<feature type="domain" description="ABC transporter" evidence="6">
    <location>
        <begin position="41"/>
        <end position="68"/>
    </location>
</feature>
<feature type="compositionally biased region" description="Pro residues" evidence="5">
    <location>
        <begin position="1"/>
        <end position="14"/>
    </location>
</feature>
<comment type="caution">
    <text evidence="7">The sequence shown here is derived from an EMBL/GenBank/DDBJ whole genome shotgun (WGS) entry which is preliminary data.</text>
</comment>
<dbReference type="Gene3D" id="3.40.50.300">
    <property type="entry name" value="P-loop containing nucleotide triphosphate hydrolases"/>
    <property type="match status" value="1"/>
</dbReference>
<keyword evidence="2" id="KW-0677">Repeat</keyword>
<dbReference type="GO" id="GO:0016887">
    <property type="term" value="F:ATP hydrolysis activity"/>
    <property type="evidence" value="ECO:0007669"/>
    <property type="project" value="InterPro"/>
</dbReference>
<feature type="region of interest" description="Disordered" evidence="5">
    <location>
        <begin position="1"/>
        <end position="20"/>
    </location>
</feature>
<evidence type="ECO:0000256" key="2">
    <source>
        <dbReference type="ARBA" id="ARBA00022737"/>
    </source>
</evidence>
<proteinExistence type="predicted"/>
<accession>A0A6G3WKN0</accession>
<keyword evidence="3" id="KW-0547">Nucleotide-binding</keyword>
<evidence type="ECO:0000256" key="1">
    <source>
        <dbReference type="ARBA" id="ARBA00022448"/>
    </source>
</evidence>
<name>A0A6G3WKN0_9ACTN</name>
<evidence type="ECO:0000313" key="7">
    <source>
        <dbReference type="EMBL" id="NEE06014.1"/>
    </source>
</evidence>
<keyword evidence="4 7" id="KW-0067">ATP-binding</keyword>
<evidence type="ECO:0000256" key="3">
    <source>
        <dbReference type="ARBA" id="ARBA00022741"/>
    </source>
</evidence>